<dbReference type="PROSITE" id="PS00041">
    <property type="entry name" value="HTH_ARAC_FAMILY_1"/>
    <property type="match status" value="1"/>
</dbReference>
<name>A0A248UNS1_9HYPH</name>
<dbReference type="InterPro" id="IPR018062">
    <property type="entry name" value="HTH_AraC-typ_CS"/>
</dbReference>
<dbReference type="KEGG" id="och:CES85_3630"/>
<dbReference type="InterPro" id="IPR050204">
    <property type="entry name" value="AraC_XylS_family_regulators"/>
</dbReference>
<dbReference type="EMBL" id="CP022605">
    <property type="protein sequence ID" value="ASV88200.1"/>
    <property type="molecule type" value="Genomic_DNA"/>
</dbReference>
<protein>
    <submittedName>
        <fullName evidence="5">Helix-turn-helix domain protein</fullName>
    </submittedName>
</protein>
<proteinExistence type="predicted"/>
<dbReference type="GO" id="GO:0003700">
    <property type="term" value="F:DNA-binding transcription factor activity"/>
    <property type="evidence" value="ECO:0007669"/>
    <property type="project" value="InterPro"/>
</dbReference>
<keyword evidence="1" id="KW-0805">Transcription regulation</keyword>
<evidence type="ECO:0000313" key="5">
    <source>
        <dbReference type="EMBL" id="ASV88200.1"/>
    </source>
</evidence>
<dbReference type="RefSeq" id="WP_095448672.1">
    <property type="nucleotide sequence ID" value="NZ_CP022605.1"/>
</dbReference>
<evidence type="ECO:0000313" key="6">
    <source>
        <dbReference type="Proteomes" id="UP000215256"/>
    </source>
</evidence>
<evidence type="ECO:0000256" key="3">
    <source>
        <dbReference type="ARBA" id="ARBA00023163"/>
    </source>
</evidence>
<reference evidence="5 6" key="1">
    <citation type="submission" date="2017-07" db="EMBL/GenBank/DDBJ databases">
        <title>Phylogenetic study on the rhizospheric bacterium Ochrobactrum sp. A44.</title>
        <authorList>
            <person name="Krzyzanowska D.M."/>
            <person name="Ossowicki A."/>
            <person name="Rajewska M."/>
            <person name="Maciag T."/>
            <person name="Kaczynski Z."/>
            <person name="Czerwicka M."/>
            <person name="Jafra S."/>
        </authorList>
    </citation>
    <scope>NUCLEOTIDE SEQUENCE [LARGE SCALE GENOMIC DNA]</scope>
    <source>
        <strain evidence="5 6">A44</strain>
        <plasmid evidence="5 6">unnamed1</plasmid>
    </source>
</reference>
<gene>
    <name evidence="5" type="ORF">CES85_3630</name>
</gene>
<evidence type="ECO:0000259" key="4">
    <source>
        <dbReference type="PROSITE" id="PS01124"/>
    </source>
</evidence>
<dbReference type="Pfam" id="PF14525">
    <property type="entry name" value="AraC_binding_2"/>
    <property type="match status" value="1"/>
</dbReference>
<dbReference type="Gene3D" id="1.10.10.60">
    <property type="entry name" value="Homeodomain-like"/>
    <property type="match status" value="1"/>
</dbReference>
<dbReference type="PANTHER" id="PTHR46796">
    <property type="entry name" value="HTH-TYPE TRANSCRIPTIONAL ACTIVATOR RHAS-RELATED"/>
    <property type="match status" value="1"/>
</dbReference>
<accession>A0A248UNS1</accession>
<dbReference type="SMART" id="SM00342">
    <property type="entry name" value="HTH_ARAC"/>
    <property type="match status" value="1"/>
</dbReference>
<keyword evidence="2" id="KW-0238">DNA-binding</keyword>
<dbReference type="Proteomes" id="UP000215256">
    <property type="component" value="Plasmid unnamed1"/>
</dbReference>
<sequence length="346" mass="39016">MTGKSGTLCQPDRSTLLFDTDTRKLPLKKALGFWEESAGSLYDFHIARPETFYTHGRTLCFGEVLLNYCASVEQKLSRSTYRIGMDGFDHYEVQFFLNGNWRRGDGRREAQAGPGDLVVHDTAQAHAGSASDFTNVTLFVPRALLEPLLDRPDEQNMRVIGSDNPLVSLLRRHVIGLFRTLPSLDATQAALIESPTVELIAATLNGTERQENSRGVAAAQFDSIRSYIDAHVLDQGLSVEQLAVKFGISLRKLTYLFSQEGGVASYIQKRRLLLARQSLRDQRHAHKSIADIGLEHGFVYAPNFTRAFQQTYGMTPRETRAMARRTWLVGERESPNWFYRASRWGL</sequence>
<dbReference type="InterPro" id="IPR009057">
    <property type="entry name" value="Homeodomain-like_sf"/>
</dbReference>
<dbReference type="OrthoDB" id="8004517at2"/>
<keyword evidence="3" id="KW-0804">Transcription</keyword>
<dbReference type="SUPFAM" id="SSF46689">
    <property type="entry name" value="Homeodomain-like"/>
    <property type="match status" value="1"/>
</dbReference>
<dbReference type="AlphaFoldDB" id="A0A248UNS1"/>
<feature type="domain" description="HTH araC/xylS-type" evidence="4">
    <location>
        <begin position="222"/>
        <end position="322"/>
    </location>
</feature>
<dbReference type="InterPro" id="IPR018060">
    <property type="entry name" value="HTH_AraC"/>
</dbReference>
<geneLocation type="plasmid" evidence="5 6">
    <name>unnamed1</name>
</geneLocation>
<dbReference type="GO" id="GO:0043565">
    <property type="term" value="F:sequence-specific DNA binding"/>
    <property type="evidence" value="ECO:0007669"/>
    <property type="project" value="InterPro"/>
</dbReference>
<keyword evidence="5" id="KW-0614">Plasmid</keyword>
<evidence type="ECO:0000256" key="2">
    <source>
        <dbReference type="ARBA" id="ARBA00023125"/>
    </source>
</evidence>
<dbReference type="PROSITE" id="PS01124">
    <property type="entry name" value="HTH_ARAC_FAMILY_2"/>
    <property type="match status" value="1"/>
</dbReference>
<dbReference type="InterPro" id="IPR035418">
    <property type="entry name" value="AraC-bd_2"/>
</dbReference>
<dbReference type="Pfam" id="PF12833">
    <property type="entry name" value="HTH_18"/>
    <property type="match status" value="1"/>
</dbReference>
<evidence type="ECO:0000256" key="1">
    <source>
        <dbReference type="ARBA" id="ARBA00023015"/>
    </source>
</evidence>
<organism evidence="5 6">
    <name type="scientific">Ochrobactrum quorumnocens</name>
    <dbReference type="NCBI Taxonomy" id="271865"/>
    <lineage>
        <taxon>Bacteria</taxon>
        <taxon>Pseudomonadati</taxon>
        <taxon>Pseudomonadota</taxon>
        <taxon>Alphaproteobacteria</taxon>
        <taxon>Hyphomicrobiales</taxon>
        <taxon>Brucellaceae</taxon>
        <taxon>Brucella/Ochrobactrum group</taxon>
        <taxon>Ochrobactrum</taxon>
    </lineage>
</organism>
<dbReference type="PANTHER" id="PTHR46796:SF6">
    <property type="entry name" value="ARAC SUBFAMILY"/>
    <property type="match status" value="1"/>
</dbReference>